<name>A0A3M0LTK3_HIRRU</name>
<dbReference type="EMBL" id="QRBI01000092">
    <property type="protein sequence ID" value="RMC22337.1"/>
    <property type="molecule type" value="Genomic_DNA"/>
</dbReference>
<evidence type="ECO:0000313" key="2">
    <source>
        <dbReference type="Proteomes" id="UP000269221"/>
    </source>
</evidence>
<comment type="caution">
    <text evidence="1">The sequence shown here is derived from an EMBL/GenBank/DDBJ whole genome shotgun (WGS) entry which is preliminary data.</text>
</comment>
<sequence length="86" mass="9747">MQFLGSGSFSFLFLNIYHMIQVQHLALGLVKPPEIPMGPLLRPGQVPLEDFQSFRCVNHETQLGVISKFAKHAYNPFICVTDEDIE</sequence>
<dbReference type="OrthoDB" id="10461267at2759"/>
<reference evidence="1 2" key="1">
    <citation type="submission" date="2018-07" db="EMBL/GenBank/DDBJ databases">
        <title>A high quality draft genome assembly of the barn swallow (H. rustica rustica).</title>
        <authorList>
            <person name="Formenti G."/>
            <person name="Chiara M."/>
            <person name="Poveda L."/>
            <person name="Francoijs K.-J."/>
            <person name="Bonisoli-Alquati A."/>
            <person name="Canova L."/>
            <person name="Gianfranceschi L."/>
            <person name="Horner D.S."/>
            <person name="Saino N."/>
        </authorList>
    </citation>
    <scope>NUCLEOTIDE SEQUENCE [LARGE SCALE GENOMIC DNA]</scope>
    <source>
        <strain evidence="1">Chelidonia</strain>
        <tissue evidence="1">Blood</tissue>
    </source>
</reference>
<dbReference type="AlphaFoldDB" id="A0A3M0LTK3"/>
<accession>A0A3M0LTK3</accession>
<protein>
    <submittedName>
        <fullName evidence="1">Uncharacterized protein</fullName>
    </submittedName>
</protein>
<dbReference type="Proteomes" id="UP000269221">
    <property type="component" value="Unassembled WGS sequence"/>
</dbReference>
<proteinExistence type="predicted"/>
<evidence type="ECO:0000313" key="1">
    <source>
        <dbReference type="EMBL" id="RMC22337.1"/>
    </source>
</evidence>
<gene>
    <name evidence="1" type="ORF">DUI87_00649</name>
</gene>
<keyword evidence="2" id="KW-1185">Reference proteome</keyword>
<organism evidence="1 2">
    <name type="scientific">Hirundo rustica rustica</name>
    <dbReference type="NCBI Taxonomy" id="333673"/>
    <lineage>
        <taxon>Eukaryota</taxon>
        <taxon>Metazoa</taxon>
        <taxon>Chordata</taxon>
        <taxon>Craniata</taxon>
        <taxon>Vertebrata</taxon>
        <taxon>Euteleostomi</taxon>
        <taxon>Archelosauria</taxon>
        <taxon>Archosauria</taxon>
        <taxon>Dinosauria</taxon>
        <taxon>Saurischia</taxon>
        <taxon>Theropoda</taxon>
        <taxon>Coelurosauria</taxon>
        <taxon>Aves</taxon>
        <taxon>Neognathae</taxon>
        <taxon>Neoaves</taxon>
        <taxon>Telluraves</taxon>
        <taxon>Australaves</taxon>
        <taxon>Passeriformes</taxon>
        <taxon>Sylvioidea</taxon>
        <taxon>Hirundinidae</taxon>
        <taxon>Hirundo</taxon>
    </lineage>
</organism>